<dbReference type="Proteomes" id="UP001165780">
    <property type="component" value="Unplaced"/>
</dbReference>
<keyword evidence="6" id="KW-0552">Olfaction</keyword>
<sequence>MYFFLSHLAIIDICYASSSSPNMLENLVKHKKTISFVSCAMQIVLFVTCAGEECPILVVMAYDGFAAICHPPQYTVIMNWTVCMLLVIAIWACGFSLALVHVILSLRLTFSGPQEVNHFFWEILSVLKVACGDTWINEVFVFAGAVFILVGPLSLVLICYVHILWAILKIQTKEGRRKAFSTCSSHFCVVGFYFGIAMMVDLVPDNSQREEQQKILTLFHHSSTHC</sequence>
<protein>
    <submittedName>
        <fullName evidence="16">Olfactory receptor 2A2-like</fullName>
    </submittedName>
</protein>
<evidence type="ECO:0000256" key="4">
    <source>
        <dbReference type="ARBA" id="ARBA00022606"/>
    </source>
</evidence>
<proteinExistence type="predicted"/>
<reference evidence="16" key="1">
    <citation type="submission" date="2025-08" db="UniProtKB">
        <authorList>
            <consortium name="RefSeq"/>
        </authorList>
    </citation>
    <scope>IDENTIFICATION</scope>
    <source>
        <tissue evidence="16">Whole blood</tissue>
    </source>
</reference>
<dbReference type="PRINTS" id="PR00245">
    <property type="entry name" value="OLFACTORYR"/>
</dbReference>
<keyword evidence="13" id="KW-0732">Signal</keyword>
<evidence type="ECO:0000259" key="14">
    <source>
        <dbReference type="PROSITE" id="PS50262"/>
    </source>
</evidence>
<dbReference type="SUPFAM" id="SSF81321">
    <property type="entry name" value="Family A G protein-coupled receptor-like"/>
    <property type="match status" value="1"/>
</dbReference>
<keyword evidence="10" id="KW-0675">Receptor</keyword>
<organism evidence="15 16">
    <name type="scientific">Panthera pardus</name>
    <name type="common">Leopard</name>
    <name type="synonym">Felis pardus</name>
    <dbReference type="NCBI Taxonomy" id="9691"/>
    <lineage>
        <taxon>Eukaryota</taxon>
        <taxon>Metazoa</taxon>
        <taxon>Chordata</taxon>
        <taxon>Craniata</taxon>
        <taxon>Vertebrata</taxon>
        <taxon>Euteleostomi</taxon>
        <taxon>Mammalia</taxon>
        <taxon>Eutheria</taxon>
        <taxon>Laurasiatheria</taxon>
        <taxon>Carnivora</taxon>
        <taxon>Feliformia</taxon>
        <taxon>Felidae</taxon>
        <taxon>Pantherinae</taxon>
        <taxon>Panthera</taxon>
    </lineage>
</organism>
<keyword evidence="4" id="KW-0716">Sensory transduction</keyword>
<evidence type="ECO:0000313" key="16">
    <source>
        <dbReference type="RefSeq" id="XP_053753251.1"/>
    </source>
</evidence>
<feature type="domain" description="G-protein coupled receptors family 1 profile" evidence="14">
    <location>
        <begin position="1"/>
        <end position="182"/>
    </location>
</feature>
<dbReference type="PANTHER" id="PTHR26453">
    <property type="entry name" value="OLFACTORY RECEPTOR"/>
    <property type="match status" value="1"/>
</dbReference>
<evidence type="ECO:0000256" key="1">
    <source>
        <dbReference type="ARBA" id="ARBA00003929"/>
    </source>
</evidence>
<feature type="transmembrane region" description="Helical" evidence="12">
    <location>
        <begin position="139"/>
        <end position="167"/>
    </location>
</feature>
<dbReference type="InterPro" id="IPR000725">
    <property type="entry name" value="Olfact_rcpt"/>
</dbReference>
<evidence type="ECO:0000256" key="5">
    <source>
        <dbReference type="ARBA" id="ARBA00022692"/>
    </source>
</evidence>
<dbReference type="FunFam" id="1.20.1070.10:FF:000015">
    <property type="entry name" value="Olfactory receptor"/>
    <property type="match status" value="1"/>
</dbReference>
<dbReference type="RefSeq" id="XP_053753251.1">
    <property type="nucleotide sequence ID" value="XM_053897276.1"/>
</dbReference>
<evidence type="ECO:0000256" key="12">
    <source>
        <dbReference type="SAM" id="Phobius"/>
    </source>
</evidence>
<evidence type="ECO:0000256" key="9">
    <source>
        <dbReference type="ARBA" id="ARBA00023136"/>
    </source>
</evidence>
<comment type="subcellular location">
    <subcellularLocation>
        <location evidence="2">Cell membrane</location>
        <topology evidence="2">Multi-pass membrane protein</topology>
    </subcellularLocation>
</comment>
<keyword evidence="9 12" id="KW-0472">Membrane</keyword>
<keyword evidence="15" id="KW-1185">Reference proteome</keyword>
<name>A0A9W2V3S8_PANPR</name>
<keyword evidence="8" id="KW-0297">G-protein coupled receptor</keyword>
<feature type="transmembrane region" description="Helical" evidence="12">
    <location>
        <begin position="40"/>
        <end position="65"/>
    </location>
</feature>
<evidence type="ECO:0000313" key="15">
    <source>
        <dbReference type="Proteomes" id="UP001165780"/>
    </source>
</evidence>
<feature type="transmembrane region" description="Helical" evidence="12">
    <location>
        <begin position="179"/>
        <end position="200"/>
    </location>
</feature>
<evidence type="ECO:0000256" key="8">
    <source>
        <dbReference type="ARBA" id="ARBA00023040"/>
    </source>
</evidence>
<dbReference type="PROSITE" id="PS50262">
    <property type="entry name" value="G_PROTEIN_RECEP_F1_2"/>
    <property type="match status" value="1"/>
</dbReference>
<keyword evidence="5 12" id="KW-0812">Transmembrane</keyword>
<accession>A0A9W2V3S8</accession>
<keyword evidence="7 12" id="KW-1133">Transmembrane helix</keyword>
<evidence type="ECO:0000256" key="6">
    <source>
        <dbReference type="ARBA" id="ARBA00022725"/>
    </source>
</evidence>
<keyword evidence="3" id="KW-1003">Cell membrane</keyword>
<evidence type="ECO:0000256" key="11">
    <source>
        <dbReference type="ARBA" id="ARBA00023224"/>
    </source>
</evidence>
<comment type="function">
    <text evidence="1">Putative odorant or sperm cell receptor.</text>
</comment>
<dbReference type="GeneID" id="109268881"/>
<dbReference type="GO" id="GO:0005886">
    <property type="term" value="C:plasma membrane"/>
    <property type="evidence" value="ECO:0007669"/>
    <property type="project" value="UniProtKB-SubCell"/>
</dbReference>
<dbReference type="GO" id="GO:0004984">
    <property type="term" value="F:olfactory receptor activity"/>
    <property type="evidence" value="ECO:0007669"/>
    <property type="project" value="InterPro"/>
</dbReference>
<evidence type="ECO:0000256" key="2">
    <source>
        <dbReference type="ARBA" id="ARBA00004651"/>
    </source>
</evidence>
<dbReference type="Pfam" id="PF13853">
    <property type="entry name" value="7tm_4"/>
    <property type="match status" value="1"/>
</dbReference>
<evidence type="ECO:0000256" key="13">
    <source>
        <dbReference type="SAM" id="SignalP"/>
    </source>
</evidence>
<dbReference type="GO" id="GO:0004930">
    <property type="term" value="F:G protein-coupled receptor activity"/>
    <property type="evidence" value="ECO:0007669"/>
    <property type="project" value="UniProtKB-KW"/>
</dbReference>
<feature type="signal peptide" evidence="13">
    <location>
        <begin position="1"/>
        <end position="16"/>
    </location>
</feature>
<dbReference type="PRINTS" id="PR00237">
    <property type="entry name" value="GPCRRHODOPSN"/>
</dbReference>
<feature type="transmembrane region" description="Helical" evidence="12">
    <location>
        <begin position="77"/>
        <end position="104"/>
    </location>
</feature>
<keyword evidence="11" id="KW-0807">Transducer</keyword>
<dbReference type="AlphaFoldDB" id="A0A9W2V3S8"/>
<dbReference type="Gene3D" id="1.20.1070.10">
    <property type="entry name" value="Rhodopsin 7-helix transmembrane proteins"/>
    <property type="match status" value="1"/>
</dbReference>
<evidence type="ECO:0000256" key="10">
    <source>
        <dbReference type="ARBA" id="ARBA00023170"/>
    </source>
</evidence>
<gene>
    <name evidence="16" type="primary">LOC109268881</name>
</gene>
<dbReference type="InterPro" id="IPR000276">
    <property type="entry name" value="GPCR_Rhodpsn"/>
</dbReference>
<evidence type="ECO:0000256" key="7">
    <source>
        <dbReference type="ARBA" id="ARBA00022989"/>
    </source>
</evidence>
<dbReference type="InterPro" id="IPR017452">
    <property type="entry name" value="GPCR_Rhodpsn_7TM"/>
</dbReference>
<feature type="chain" id="PRO_5040955999" evidence="13">
    <location>
        <begin position="17"/>
        <end position="226"/>
    </location>
</feature>
<evidence type="ECO:0000256" key="3">
    <source>
        <dbReference type="ARBA" id="ARBA00022475"/>
    </source>
</evidence>